<dbReference type="AlphaFoldDB" id="H9B9N5"/>
<accession>H9B9N5</accession>
<organism evidence="1">
    <name type="scientific">Eimeria tenella</name>
    <name type="common">Coccidian parasite</name>
    <dbReference type="NCBI Taxonomy" id="5802"/>
    <lineage>
        <taxon>Eukaryota</taxon>
        <taxon>Sar</taxon>
        <taxon>Alveolata</taxon>
        <taxon>Apicomplexa</taxon>
        <taxon>Conoidasida</taxon>
        <taxon>Coccidia</taxon>
        <taxon>Eucoccidiorida</taxon>
        <taxon>Eimeriorina</taxon>
        <taxon>Eimeriidae</taxon>
        <taxon>Eimeria</taxon>
    </lineage>
</organism>
<dbReference type="Pfam" id="PF11054">
    <property type="entry name" value="Surface_antigen"/>
    <property type="match status" value="1"/>
</dbReference>
<evidence type="ECO:0008006" key="2">
    <source>
        <dbReference type="Google" id="ProtNLM"/>
    </source>
</evidence>
<name>H9B9N5_EIMTE</name>
<protein>
    <recommendedName>
        <fullName evidence="2">SAG family member</fullName>
    </recommendedName>
</protein>
<sequence length="136" mass="14498">MRKKETAAKTSSANPFEKGTYAFKSLITEQPNYKETVDYWKTAYKSFTGLPPSKKEAGTLHDDQDNASFVALYNPSSNATADCRVVTCTQTTTTTATPGALMATAEGSSETTKKGYALLCKTMPAGLASDASAPFT</sequence>
<evidence type="ECO:0000313" key="1">
    <source>
        <dbReference type="EMBL" id="AET50695.1"/>
    </source>
</evidence>
<reference evidence="1" key="1">
    <citation type="journal article" date="2012" name="BMC Genomics">
        <title>Characterisation of full-length cDNA sequences provides insights into the Eimeria tenella transcriptome.</title>
        <authorList>
            <person name="Amiruddin N."/>
            <person name="Lee X.W."/>
            <person name="Blake D.P."/>
            <person name="Suzuki Y."/>
            <person name="Tay Y.L."/>
            <person name="Lim L.S."/>
            <person name="Tomley F.M."/>
            <person name="Watanabe J."/>
            <person name="Sugimoto C."/>
            <person name="Wan K.L."/>
        </authorList>
    </citation>
    <scope>NUCLEOTIDE SEQUENCE</scope>
    <source>
        <strain evidence="1">Houghton</strain>
    </source>
</reference>
<proteinExistence type="evidence at transcript level"/>
<dbReference type="EMBL" id="JN987472">
    <property type="protein sequence ID" value="AET50695.1"/>
    <property type="molecule type" value="mRNA"/>
</dbReference>
<dbReference type="InterPro" id="IPR021288">
    <property type="entry name" value="Surface_antigen"/>
</dbReference>